<comment type="subcellular location">
    <subcellularLocation>
        <location evidence="1">Membrane</location>
    </subcellularLocation>
</comment>
<dbReference type="GO" id="GO:0019867">
    <property type="term" value="C:outer membrane"/>
    <property type="evidence" value="ECO:0007669"/>
    <property type="project" value="InterPro"/>
</dbReference>
<organism evidence="8 9">
    <name type="scientific">Mucilaginibacter gossypii</name>
    <dbReference type="NCBI Taxonomy" id="551996"/>
    <lineage>
        <taxon>Bacteria</taxon>
        <taxon>Pseudomonadati</taxon>
        <taxon>Bacteroidota</taxon>
        <taxon>Sphingobacteriia</taxon>
        <taxon>Sphingobacteriales</taxon>
        <taxon>Sphingobacteriaceae</taxon>
        <taxon>Mucilaginibacter</taxon>
    </lineage>
</organism>
<evidence type="ECO:0000256" key="1">
    <source>
        <dbReference type="ARBA" id="ARBA00004370"/>
    </source>
</evidence>
<evidence type="ECO:0000256" key="4">
    <source>
        <dbReference type="ARBA" id="ARBA00023136"/>
    </source>
</evidence>
<dbReference type="AlphaFoldDB" id="A0A1G8GTS4"/>
<keyword evidence="4" id="KW-0472">Membrane</keyword>
<keyword evidence="5" id="KW-0998">Cell outer membrane</keyword>
<dbReference type="Proteomes" id="UP000199705">
    <property type="component" value="Unassembled WGS sequence"/>
</dbReference>
<feature type="signal peptide" evidence="6">
    <location>
        <begin position="1"/>
        <end position="25"/>
    </location>
</feature>
<evidence type="ECO:0000256" key="6">
    <source>
        <dbReference type="SAM" id="SignalP"/>
    </source>
</evidence>
<dbReference type="Gene3D" id="2.40.160.50">
    <property type="entry name" value="membrane protein fhac: a member of the omp85/tpsb transporter family"/>
    <property type="match status" value="1"/>
</dbReference>
<dbReference type="PANTHER" id="PTHR12815">
    <property type="entry name" value="SORTING AND ASSEMBLY MACHINERY SAMM50 PROTEIN FAMILY MEMBER"/>
    <property type="match status" value="1"/>
</dbReference>
<reference evidence="9" key="1">
    <citation type="submission" date="2016-10" db="EMBL/GenBank/DDBJ databases">
        <authorList>
            <person name="Varghese N."/>
            <person name="Submissions S."/>
        </authorList>
    </citation>
    <scope>NUCLEOTIDE SEQUENCE [LARGE SCALE GENOMIC DNA]</scope>
    <source>
        <strain evidence="9">Gh-67</strain>
    </source>
</reference>
<gene>
    <name evidence="8" type="ORF">SAMN05192573_114160</name>
</gene>
<dbReference type="EMBL" id="FNCG01000014">
    <property type="protein sequence ID" value="SDH97723.1"/>
    <property type="molecule type" value="Genomic_DNA"/>
</dbReference>
<evidence type="ECO:0000313" key="9">
    <source>
        <dbReference type="Proteomes" id="UP000199705"/>
    </source>
</evidence>
<dbReference type="InterPro" id="IPR000184">
    <property type="entry name" value="Bac_surfAg_D15"/>
</dbReference>
<name>A0A1G8GTS4_9SPHI</name>
<keyword evidence="3 6" id="KW-0732">Signal</keyword>
<dbReference type="InterPro" id="IPR039910">
    <property type="entry name" value="D15-like"/>
</dbReference>
<feature type="chain" id="PRO_5011707110" evidence="6">
    <location>
        <begin position="26"/>
        <end position="760"/>
    </location>
</feature>
<dbReference type="STRING" id="551996.SAMN05192573_114160"/>
<evidence type="ECO:0000313" key="8">
    <source>
        <dbReference type="EMBL" id="SDH97723.1"/>
    </source>
</evidence>
<protein>
    <submittedName>
        <fullName evidence="8">Outer membrane protein assembly factor BamA</fullName>
    </submittedName>
</protein>
<keyword evidence="9" id="KW-1185">Reference proteome</keyword>
<evidence type="ECO:0000256" key="3">
    <source>
        <dbReference type="ARBA" id="ARBA00022729"/>
    </source>
</evidence>
<proteinExistence type="predicted"/>
<dbReference type="RefSeq" id="WP_091172662.1">
    <property type="nucleotide sequence ID" value="NZ_FNCG01000014.1"/>
</dbReference>
<keyword evidence="2" id="KW-0812">Transmembrane</keyword>
<evidence type="ECO:0000256" key="5">
    <source>
        <dbReference type="ARBA" id="ARBA00023237"/>
    </source>
</evidence>
<accession>A0A1G8GTS4</accession>
<feature type="domain" description="Bacterial surface antigen (D15)" evidence="7">
    <location>
        <begin position="362"/>
        <end position="747"/>
    </location>
</feature>
<dbReference type="PANTHER" id="PTHR12815:SF47">
    <property type="entry name" value="TRANSLOCATION AND ASSEMBLY MODULE SUBUNIT TAMA"/>
    <property type="match status" value="1"/>
</dbReference>
<evidence type="ECO:0000259" key="7">
    <source>
        <dbReference type="Pfam" id="PF01103"/>
    </source>
</evidence>
<evidence type="ECO:0000256" key="2">
    <source>
        <dbReference type="ARBA" id="ARBA00022692"/>
    </source>
</evidence>
<dbReference type="Pfam" id="PF01103">
    <property type="entry name" value="Omp85"/>
    <property type="match status" value="1"/>
</dbReference>
<sequence length="760" mass="85421">MTKHLKYILLSSCVLLSACSTTKFLAPGQKLYTGGEVVIKDSVLKKSEKKALSEELGALLRPIPNSTILGMRFKLWLYFKTKTNKSKGLAHWLNKKGEPPVLISSVNLEQNSKILQNRLQNESYFQAQVSGDTVSKKPTSKVAKAVYTAVTGPGYKIRKVVFPRGTRTIDTAVAGTSAKTLLKVGNKYNLDVIKTERLRIDARLKEEGFYYFSPEHLIMHVDSTIAGHQVDIFVAVKNETPGRAQNIYTINNIYVYPSYSLRDTSLMKDKAVFYKWYNIVERRNTVHTYTFANTVLMRPGQVYNRTAHNNSLNRFINLGPYKFVKNRFEDVSADSSKLDVYYFLTQYKKKSLSLDILGRTTSANYTGTQVNLNWLNRNAFKGAEALKVTLFGSTDVQVGGQNAGYNVYQAGIQTTLSWPRFIGPIYPKAADAYIPHTNLSLGYSIVNRQKLYNLNSYNLSFGYQWRETEHRSHELNLINFQFVNPLSVSQKYKDSIDRKDVPVNPALKHVIDKQFILGPSYSFTYTNTNEDYRTNTLYYNGKISLSNNIYGLVTGADSAGGKPKKLFGAIFNQFVKLENEIRYFHKTGQNSTIASRLIVGVGLPYGNSTQLPYSQQFFIGGPNSLRGFRARAIGPGSFDPSSGVGTGGFLADESGDIKIEANIEYRPKLFSIVRGALFVDAGNIWLLHSNGSQPGAVFTKSFLNDFAVDAGFGLRFDLTVLVLRTDLGIPLRTPYVRVNEPRWDFNFNRSVFNLAIGYPF</sequence>
<dbReference type="PROSITE" id="PS51257">
    <property type="entry name" value="PROKAR_LIPOPROTEIN"/>
    <property type="match status" value="1"/>
</dbReference>